<evidence type="ECO:0000313" key="1">
    <source>
        <dbReference type="EMBL" id="VFS55627.1"/>
    </source>
</evidence>
<sequence>MRRYGQTPMIAQEVGEAMTIIGLVASGLGGIDITGVV</sequence>
<gene>
    <name evidence="1" type="ORF">NCTC12998_00199</name>
</gene>
<evidence type="ECO:0000313" key="2">
    <source>
        <dbReference type="Proteomes" id="UP000345637"/>
    </source>
</evidence>
<reference evidence="1 2" key="1">
    <citation type="submission" date="2019-03" db="EMBL/GenBank/DDBJ databases">
        <authorList>
            <consortium name="Pathogen Informatics"/>
        </authorList>
    </citation>
    <scope>NUCLEOTIDE SEQUENCE [LARGE SCALE GENOMIC DNA]</scope>
    <source>
        <strain evidence="1 2">NCTC12998</strain>
    </source>
</reference>
<protein>
    <submittedName>
        <fullName evidence="1">Uncharacterized protein</fullName>
    </submittedName>
</protein>
<proteinExistence type="predicted"/>
<name>A0A485A2L7_RAOPL</name>
<dbReference type="EMBL" id="CAADJE010000001">
    <property type="protein sequence ID" value="VFS55627.1"/>
    <property type="molecule type" value="Genomic_DNA"/>
</dbReference>
<dbReference type="AlphaFoldDB" id="A0A485A2L7"/>
<organism evidence="1 2">
    <name type="scientific">Raoultella planticola</name>
    <name type="common">Klebsiella planticola</name>
    <dbReference type="NCBI Taxonomy" id="575"/>
    <lineage>
        <taxon>Bacteria</taxon>
        <taxon>Pseudomonadati</taxon>
        <taxon>Pseudomonadota</taxon>
        <taxon>Gammaproteobacteria</taxon>
        <taxon>Enterobacterales</taxon>
        <taxon>Enterobacteriaceae</taxon>
        <taxon>Klebsiella/Raoultella group</taxon>
        <taxon>Raoultella</taxon>
    </lineage>
</organism>
<accession>A0A485A2L7</accession>
<dbReference type="Proteomes" id="UP000345637">
    <property type="component" value="Unassembled WGS sequence"/>
</dbReference>